<name>A0A2G1BRZ1_9FLAO</name>
<sequence>MNINNKYSPYWILNPLRNNITIKTYGEWSFFLPKEVIEGQSPLSKLGEGFFRKAHNMVSLYDHNLWIFSNKEFDYNDCYRFSRILKAVSETFCNSYLSQPGVIIMLSNGDIEEQPSTPSNKSTSGSENLTDEKLIRVLDVTERIYELNLVDYLDVFEYLSEIKKSSLFISELALWSFVEQHWKGDKKSNNELAESLKRLGTTVYNRKDPDYVEFKNNLRTFIDTTGGKKKNLSDMRNLLAHGTFFKQKNNWDNRQWSLFVEIHEFLFNMVLLGLEQEINNF</sequence>
<evidence type="ECO:0000313" key="3">
    <source>
        <dbReference type="Proteomes" id="UP000222163"/>
    </source>
</evidence>
<dbReference type="Proteomes" id="UP000222163">
    <property type="component" value="Unassembled WGS sequence"/>
</dbReference>
<comment type="caution">
    <text evidence="2">The sequence shown here is derived from an EMBL/GenBank/DDBJ whole genome shotgun (WGS) entry which is preliminary data.</text>
</comment>
<dbReference type="AlphaFoldDB" id="A0A2G1BRZ1"/>
<reference evidence="2" key="2">
    <citation type="submission" date="2017-10" db="EMBL/GenBank/DDBJ databases">
        <authorList>
            <person name="Enke T.N."/>
            <person name="Cordero O.X."/>
        </authorList>
    </citation>
    <scope>NUCLEOTIDE SEQUENCE</scope>
    <source>
        <strain evidence="2">4G03</strain>
    </source>
</reference>
<organism evidence="2 3">
    <name type="scientific">Tenacibaculum discolor</name>
    <dbReference type="NCBI Taxonomy" id="361581"/>
    <lineage>
        <taxon>Bacteria</taxon>
        <taxon>Pseudomonadati</taxon>
        <taxon>Bacteroidota</taxon>
        <taxon>Flavobacteriia</taxon>
        <taxon>Flavobacteriales</taxon>
        <taxon>Flavobacteriaceae</taxon>
        <taxon>Tenacibaculum</taxon>
    </lineage>
</organism>
<evidence type="ECO:0008006" key="5">
    <source>
        <dbReference type="Google" id="ProtNLM"/>
    </source>
</evidence>
<evidence type="ECO:0000313" key="1">
    <source>
        <dbReference type="EMBL" id="MDP2541883.1"/>
    </source>
</evidence>
<evidence type="ECO:0000313" key="4">
    <source>
        <dbReference type="Proteomes" id="UP001242342"/>
    </source>
</evidence>
<evidence type="ECO:0000313" key="2">
    <source>
        <dbReference type="EMBL" id="PHN96806.1"/>
    </source>
</evidence>
<keyword evidence="4" id="KW-1185">Reference proteome</keyword>
<dbReference type="EMBL" id="JAUYVU010000007">
    <property type="protein sequence ID" value="MDP2541883.1"/>
    <property type="molecule type" value="Genomic_DNA"/>
</dbReference>
<reference evidence="2 3" key="1">
    <citation type="journal article" date="2016" name="Nat. Commun.">
        <title>Microbial interactions lead to rapid micro-scale successions on model marine particles.</title>
        <authorList>
            <person name="Datta M.S."/>
            <person name="Sliwerska E."/>
            <person name="Gore J."/>
            <person name="Polz M.F."/>
            <person name="Cordero O.X."/>
        </authorList>
    </citation>
    <scope>NUCLEOTIDE SEQUENCE [LARGE SCALE GENOMIC DNA]</scope>
    <source>
        <strain evidence="2 3">4G03</strain>
    </source>
</reference>
<gene>
    <name evidence="2" type="ORF">CSC81_12670</name>
    <name evidence="1" type="ORF">Q8W23_10400</name>
</gene>
<accession>A0A2G1BRZ1</accession>
<reference evidence="1 4" key="3">
    <citation type="submission" date="2023-07" db="EMBL/GenBank/DDBJ databases">
        <title>Genome content predicts the carbon catabolic preferences of heterotrophic bacteria.</title>
        <authorList>
            <person name="Gralka M."/>
        </authorList>
    </citation>
    <scope>NUCLEOTIDE SEQUENCE [LARGE SCALE GENOMIC DNA]</scope>
    <source>
        <strain evidence="1 4">4G03</strain>
    </source>
</reference>
<dbReference type="RefSeq" id="WP_099216115.1">
    <property type="nucleotide sequence ID" value="NZ_JAUYVU010000007.1"/>
</dbReference>
<dbReference type="Proteomes" id="UP001242342">
    <property type="component" value="Unassembled WGS sequence"/>
</dbReference>
<protein>
    <recommendedName>
        <fullName evidence="5">Apea-like HEPN domain-containing protein</fullName>
    </recommendedName>
</protein>
<proteinExistence type="predicted"/>
<dbReference type="EMBL" id="PDUU01000012">
    <property type="protein sequence ID" value="PHN96806.1"/>
    <property type="molecule type" value="Genomic_DNA"/>
</dbReference>